<dbReference type="GO" id="GO:0005634">
    <property type="term" value="C:nucleus"/>
    <property type="evidence" value="ECO:0007669"/>
    <property type="project" value="TreeGrafter"/>
</dbReference>
<sequence>TFISFDLVKMANRKFSHLAVTSQVVRQVFQGKQAKFAGGSPKEAKILISNLDAGVTDEDMNELFQSFGHLKEVSVHYNSKGASLGKAHVVFARQLDAVKALKTYDGVKLDGRQMNITMVDQTGQTSSIAKTSFSVHQRLSTKVTRKNTFRSGRRTGVSVSGQSPAGKPKNITKRLNQRPKMKSKFVTGTSKASKKTIFWRSNPNSTSPAHGTVKSNLKGVARGHGGKKINKIPTLQELDEELDTYIKQRTAFK</sequence>
<dbReference type="InterPro" id="IPR035979">
    <property type="entry name" value="RBD_domain_sf"/>
</dbReference>
<feature type="region of interest" description="Disordered" evidence="3">
    <location>
        <begin position="199"/>
        <end position="225"/>
    </location>
</feature>
<name>A0AAN8XEM2_HALRR</name>
<gene>
    <name evidence="5" type="ORF">SK128_025044</name>
</gene>
<evidence type="ECO:0000313" key="6">
    <source>
        <dbReference type="Proteomes" id="UP001381693"/>
    </source>
</evidence>
<dbReference type="InterPro" id="IPR000504">
    <property type="entry name" value="RRM_dom"/>
</dbReference>
<feature type="non-terminal residue" evidence="5">
    <location>
        <position position="1"/>
    </location>
</feature>
<feature type="domain" description="RRM" evidence="4">
    <location>
        <begin position="44"/>
        <end position="121"/>
    </location>
</feature>
<dbReference type="Pfam" id="PF00076">
    <property type="entry name" value="RRM_1"/>
    <property type="match status" value="1"/>
</dbReference>
<dbReference type="Gene3D" id="3.30.70.330">
    <property type="match status" value="1"/>
</dbReference>
<dbReference type="GO" id="GO:0006406">
    <property type="term" value="P:mRNA export from nucleus"/>
    <property type="evidence" value="ECO:0007669"/>
    <property type="project" value="TreeGrafter"/>
</dbReference>
<protein>
    <recommendedName>
        <fullName evidence="4">RRM domain-containing protein</fullName>
    </recommendedName>
</protein>
<dbReference type="Proteomes" id="UP001381693">
    <property type="component" value="Unassembled WGS sequence"/>
</dbReference>
<dbReference type="InterPro" id="IPR051229">
    <property type="entry name" value="ALYREF_mRNA_export"/>
</dbReference>
<dbReference type="PROSITE" id="PS50102">
    <property type="entry name" value="RRM"/>
    <property type="match status" value="1"/>
</dbReference>
<dbReference type="InterPro" id="IPR012677">
    <property type="entry name" value="Nucleotide-bd_a/b_plait_sf"/>
</dbReference>
<evidence type="ECO:0000256" key="3">
    <source>
        <dbReference type="SAM" id="MobiDB-lite"/>
    </source>
</evidence>
<dbReference type="PANTHER" id="PTHR19965">
    <property type="entry name" value="RNA AND EXPORT FACTOR BINDING PROTEIN"/>
    <property type="match status" value="1"/>
</dbReference>
<feature type="compositionally biased region" description="Polar residues" evidence="3">
    <location>
        <begin position="199"/>
        <end position="215"/>
    </location>
</feature>
<dbReference type="EMBL" id="JAXCGZ010006122">
    <property type="protein sequence ID" value="KAK7080118.1"/>
    <property type="molecule type" value="Genomic_DNA"/>
</dbReference>
<accession>A0AAN8XEM2</accession>
<dbReference type="GO" id="GO:0003729">
    <property type="term" value="F:mRNA binding"/>
    <property type="evidence" value="ECO:0007669"/>
    <property type="project" value="TreeGrafter"/>
</dbReference>
<dbReference type="PANTHER" id="PTHR19965:SF82">
    <property type="entry name" value="THO COMPLEX SUBUNIT 4"/>
    <property type="match status" value="1"/>
</dbReference>
<organism evidence="5 6">
    <name type="scientific">Halocaridina rubra</name>
    <name type="common">Hawaiian red shrimp</name>
    <dbReference type="NCBI Taxonomy" id="373956"/>
    <lineage>
        <taxon>Eukaryota</taxon>
        <taxon>Metazoa</taxon>
        <taxon>Ecdysozoa</taxon>
        <taxon>Arthropoda</taxon>
        <taxon>Crustacea</taxon>
        <taxon>Multicrustacea</taxon>
        <taxon>Malacostraca</taxon>
        <taxon>Eumalacostraca</taxon>
        <taxon>Eucarida</taxon>
        <taxon>Decapoda</taxon>
        <taxon>Pleocyemata</taxon>
        <taxon>Caridea</taxon>
        <taxon>Atyoidea</taxon>
        <taxon>Atyidae</taxon>
        <taxon>Halocaridina</taxon>
    </lineage>
</organism>
<dbReference type="SUPFAM" id="SSF54928">
    <property type="entry name" value="RNA-binding domain, RBD"/>
    <property type="match status" value="1"/>
</dbReference>
<comment type="caution">
    <text evidence="5">The sequence shown here is derived from an EMBL/GenBank/DDBJ whole genome shotgun (WGS) entry which is preliminary data.</text>
</comment>
<dbReference type="SMART" id="SM00360">
    <property type="entry name" value="RRM"/>
    <property type="match status" value="1"/>
</dbReference>
<keyword evidence="6" id="KW-1185">Reference proteome</keyword>
<proteinExistence type="predicted"/>
<evidence type="ECO:0000256" key="1">
    <source>
        <dbReference type="ARBA" id="ARBA00022884"/>
    </source>
</evidence>
<evidence type="ECO:0000259" key="4">
    <source>
        <dbReference type="PROSITE" id="PS50102"/>
    </source>
</evidence>
<dbReference type="AlphaFoldDB" id="A0AAN8XEM2"/>
<evidence type="ECO:0000256" key="2">
    <source>
        <dbReference type="PROSITE-ProRule" id="PRU00176"/>
    </source>
</evidence>
<evidence type="ECO:0000313" key="5">
    <source>
        <dbReference type="EMBL" id="KAK7080118.1"/>
    </source>
</evidence>
<keyword evidence="1 2" id="KW-0694">RNA-binding</keyword>
<reference evidence="5 6" key="1">
    <citation type="submission" date="2023-11" db="EMBL/GenBank/DDBJ databases">
        <title>Halocaridina rubra genome assembly.</title>
        <authorList>
            <person name="Smith C."/>
        </authorList>
    </citation>
    <scope>NUCLEOTIDE SEQUENCE [LARGE SCALE GENOMIC DNA]</scope>
    <source>
        <strain evidence="5">EP-1</strain>
        <tissue evidence="5">Whole</tissue>
    </source>
</reference>